<evidence type="ECO:0000256" key="6">
    <source>
        <dbReference type="ARBA" id="ARBA00022448"/>
    </source>
</evidence>
<evidence type="ECO:0000256" key="1">
    <source>
        <dbReference type="ARBA" id="ARBA00003257"/>
    </source>
</evidence>
<dbReference type="InterPro" id="IPR003918">
    <property type="entry name" value="NADH_UbQ_OxRdtase"/>
</dbReference>
<evidence type="ECO:0000259" key="19">
    <source>
        <dbReference type="Pfam" id="PF01059"/>
    </source>
</evidence>
<evidence type="ECO:0000256" key="2">
    <source>
        <dbReference type="ARBA" id="ARBA00004225"/>
    </source>
</evidence>
<keyword evidence="7 17" id="KW-0679">Respiratory chain</keyword>
<feature type="transmembrane region" description="Helical" evidence="17">
    <location>
        <begin position="180"/>
        <end position="200"/>
    </location>
</feature>
<feature type="transmembrane region" description="Helical" evidence="17">
    <location>
        <begin position="372"/>
        <end position="395"/>
    </location>
</feature>
<evidence type="ECO:0000256" key="10">
    <source>
        <dbReference type="ARBA" id="ARBA00022982"/>
    </source>
</evidence>
<evidence type="ECO:0000256" key="5">
    <source>
        <dbReference type="ARBA" id="ARBA00021006"/>
    </source>
</evidence>
<feature type="transmembrane region" description="Helical" evidence="17">
    <location>
        <begin position="212"/>
        <end position="231"/>
    </location>
</feature>
<protein>
    <recommendedName>
        <fullName evidence="5 17">NADH-ubiquinone oxidoreductase chain 4</fullName>
        <ecNumber evidence="4 17">7.1.1.2</ecNumber>
    </recommendedName>
</protein>
<keyword evidence="13 17" id="KW-0830">Ubiquinone</keyword>
<dbReference type="GO" id="GO:0031966">
    <property type="term" value="C:mitochondrial membrane"/>
    <property type="evidence" value="ECO:0007669"/>
    <property type="project" value="UniProtKB-SubCell"/>
</dbReference>
<gene>
    <name evidence="20" type="primary">ND4</name>
</gene>
<keyword evidence="9" id="KW-1278">Translocase</keyword>
<feature type="transmembrane region" description="Helical" evidence="17">
    <location>
        <begin position="237"/>
        <end position="261"/>
    </location>
</feature>
<comment type="similarity">
    <text evidence="3 17">Belongs to the complex I subunit 4 family.</text>
</comment>
<dbReference type="AlphaFoldDB" id="Q06RF8"/>
<geneLocation type="mitochondrion" evidence="20"/>
<evidence type="ECO:0000256" key="16">
    <source>
        <dbReference type="ARBA" id="ARBA00049551"/>
    </source>
</evidence>
<keyword evidence="6 17" id="KW-0813">Transport</keyword>
<dbReference type="Pfam" id="PF00361">
    <property type="entry name" value="Proton_antipo_M"/>
    <property type="match status" value="1"/>
</dbReference>
<dbReference type="InterPro" id="IPR001750">
    <property type="entry name" value="ND/Mrp_TM"/>
</dbReference>
<dbReference type="PANTHER" id="PTHR43507:SF20">
    <property type="entry name" value="NADH-UBIQUINONE OXIDOREDUCTASE CHAIN 4"/>
    <property type="match status" value="1"/>
</dbReference>
<dbReference type="Pfam" id="PF01059">
    <property type="entry name" value="Oxidored_q5_N"/>
    <property type="match status" value="1"/>
</dbReference>
<feature type="transmembrane region" description="Helical" evidence="17">
    <location>
        <begin position="416"/>
        <end position="437"/>
    </location>
</feature>
<dbReference type="PANTHER" id="PTHR43507">
    <property type="entry name" value="NADH-UBIQUINONE OXIDOREDUCTASE CHAIN 4"/>
    <property type="match status" value="1"/>
</dbReference>
<evidence type="ECO:0000259" key="18">
    <source>
        <dbReference type="Pfam" id="PF00361"/>
    </source>
</evidence>
<feature type="transmembrane region" description="Helical" evidence="17">
    <location>
        <begin position="141"/>
        <end position="160"/>
    </location>
</feature>
<evidence type="ECO:0000256" key="14">
    <source>
        <dbReference type="ARBA" id="ARBA00023128"/>
    </source>
</evidence>
<dbReference type="EMBL" id="DQ666065">
    <property type="protein sequence ID" value="ABF93309.1"/>
    <property type="molecule type" value="Genomic_DNA"/>
</dbReference>
<keyword evidence="14 17" id="KW-0496">Mitochondrion</keyword>
<evidence type="ECO:0000313" key="20">
    <source>
        <dbReference type="EMBL" id="ABF93309.1"/>
    </source>
</evidence>
<evidence type="ECO:0000256" key="3">
    <source>
        <dbReference type="ARBA" id="ARBA00009025"/>
    </source>
</evidence>
<evidence type="ECO:0000256" key="13">
    <source>
        <dbReference type="ARBA" id="ARBA00023075"/>
    </source>
</evidence>
<keyword evidence="15 17" id="KW-0472">Membrane</keyword>
<keyword evidence="10 17" id="KW-0249">Electron transport</keyword>
<feature type="transmembrane region" description="Helical" evidence="17">
    <location>
        <begin position="110"/>
        <end position="129"/>
    </location>
</feature>
<dbReference type="GO" id="GO:0008137">
    <property type="term" value="F:NADH dehydrogenase (ubiquinone) activity"/>
    <property type="evidence" value="ECO:0007669"/>
    <property type="project" value="UniProtKB-UniRule"/>
</dbReference>
<comment type="catalytic activity">
    <reaction evidence="16 17">
        <text>a ubiquinone + NADH + 5 H(+)(in) = a ubiquinol + NAD(+) + 4 H(+)(out)</text>
        <dbReference type="Rhea" id="RHEA:29091"/>
        <dbReference type="Rhea" id="RHEA-COMP:9565"/>
        <dbReference type="Rhea" id="RHEA-COMP:9566"/>
        <dbReference type="ChEBI" id="CHEBI:15378"/>
        <dbReference type="ChEBI" id="CHEBI:16389"/>
        <dbReference type="ChEBI" id="CHEBI:17976"/>
        <dbReference type="ChEBI" id="CHEBI:57540"/>
        <dbReference type="ChEBI" id="CHEBI:57945"/>
        <dbReference type="EC" id="7.1.1.2"/>
    </reaction>
</comment>
<evidence type="ECO:0000256" key="4">
    <source>
        <dbReference type="ARBA" id="ARBA00012944"/>
    </source>
</evidence>
<sequence>MLMMLVSMIGLILMFCYKVSWELFVFWILLLGLIWAMKFMMFFWDFFSVVSFGFSIDVYSSSLILLSMWVIFLMIISSMLVMYKKEFMLLMVVMLIFLALSFSFMNYLGFYISFEASLIPTLLLIMGWGYQPERINAGMYLMFYTLGMSLPLLIVILMMWEGSGSLMMVSNSYLMNELLYMGLIGAFLVKMPMFFFHLWLPKAHVEAPVSGSMILAGILLKLGGYGLMRVIMMTQGFLSIGMVWISLGLTGGFFTSLICLRQVDMKSLVAYSSVGHMGMVIGGLFSGNFLGLEGGFSMMIAHGLCSSGLFCSVNMIYERLMSRSLIVSKGLLEIFPSFSLGWFFLCVGNMAAPPSLNLVSEIMLICSLMSLSMYNVIMLILLLFLSAGYSLYLYSMSQHGKGLEIFSMKIFVTREYMLMFFHWFPLGVLFLKLEAVFGSI</sequence>
<dbReference type="GO" id="GO:0042773">
    <property type="term" value="P:ATP synthesis coupled electron transport"/>
    <property type="evidence" value="ECO:0007669"/>
    <property type="project" value="InterPro"/>
</dbReference>
<dbReference type="GO" id="GO:0015990">
    <property type="term" value="P:electron transport coupled proton transport"/>
    <property type="evidence" value="ECO:0007669"/>
    <property type="project" value="TreeGrafter"/>
</dbReference>
<keyword evidence="8 17" id="KW-0812">Transmembrane</keyword>
<feature type="transmembrane region" description="Helical" evidence="17">
    <location>
        <begin position="56"/>
        <end position="75"/>
    </location>
</feature>
<dbReference type="GO" id="GO:0003954">
    <property type="term" value="F:NADH dehydrogenase activity"/>
    <property type="evidence" value="ECO:0007669"/>
    <property type="project" value="TreeGrafter"/>
</dbReference>
<feature type="transmembrane region" description="Helical" evidence="17">
    <location>
        <begin position="87"/>
        <end position="104"/>
    </location>
</feature>
<comment type="function">
    <text evidence="1">Core subunit of the mitochondrial membrane respiratory chain NADH dehydrogenase (Complex I) that is believed to belong to the minimal assembly required for catalysis. Complex I functions in the transfer of electrons from NADH to the respiratory chain. The immediate electron acceptor for the enzyme is believed to be ubiquinone.</text>
</comment>
<evidence type="ECO:0000256" key="9">
    <source>
        <dbReference type="ARBA" id="ARBA00022967"/>
    </source>
</evidence>
<evidence type="ECO:0000256" key="8">
    <source>
        <dbReference type="ARBA" id="ARBA00022692"/>
    </source>
</evidence>
<comment type="function">
    <text evidence="17">Core subunit of the mitochondrial membrane respiratory chain NADH dehydrogenase (Complex I) which catalyzes electron transfer from NADH through the respiratory chain, using ubiquinone as an electron acceptor. Essential for the catalytic activity and assembly of complex I.</text>
</comment>
<dbReference type="GO" id="GO:0048039">
    <property type="term" value="F:ubiquinone binding"/>
    <property type="evidence" value="ECO:0007669"/>
    <property type="project" value="TreeGrafter"/>
</dbReference>
<dbReference type="RefSeq" id="YP_784041.1">
    <property type="nucleotide sequence ID" value="NC_008453.1"/>
</dbReference>
<dbReference type="InterPro" id="IPR000260">
    <property type="entry name" value="NADH4_N"/>
</dbReference>
<reference evidence="20" key="1">
    <citation type="journal article" date="2007" name="Mol. Phylogenet. Evol.">
        <title>The complete mitochondrial genome of Scutigerella causeyae (Myriapoda: Symphyla) and the phylogenetic position of Symphyla.</title>
        <authorList>
            <person name="Podsiadlowski L."/>
            <person name="Kohlhagen H."/>
            <person name="Koch M."/>
        </authorList>
    </citation>
    <scope>NUCLEOTIDE SEQUENCE</scope>
</reference>
<proteinExistence type="inferred from homology"/>
<evidence type="ECO:0000256" key="15">
    <source>
        <dbReference type="ARBA" id="ARBA00023136"/>
    </source>
</evidence>
<comment type="subcellular location">
    <subcellularLocation>
        <location evidence="2 17">Mitochondrion membrane</location>
        <topology evidence="2 17">Multi-pass membrane protein</topology>
    </subcellularLocation>
</comment>
<evidence type="ECO:0000256" key="11">
    <source>
        <dbReference type="ARBA" id="ARBA00022989"/>
    </source>
</evidence>
<name>Q06RF8_9MYRI</name>
<feature type="transmembrane region" description="Helical" evidence="17">
    <location>
        <begin position="21"/>
        <end position="44"/>
    </location>
</feature>
<organism evidence="20">
    <name type="scientific">Scutigerella causeyae</name>
    <dbReference type="NCBI Taxonomy" id="388540"/>
    <lineage>
        <taxon>Eukaryota</taxon>
        <taxon>Metazoa</taxon>
        <taxon>Ecdysozoa</taxon>
        <taxon>Arthropoda</taxon>
        <taxon>Myriapoda</taxon>
        <taxon>Symphyla</taxon>
        <taxon>Scutigerellidae</taxon>
        <taxon>Scutigerella</taxon>
    </lineage>
</organism>
<dbReference type="GeneID" id="4363500"/>
<accession>Q06RF8</accession>
<dbReference type="PRINTS" id="PR01437">
    <property type="entry name" value="NUOXDRDTASE4"/>
</dbReference>
<dbReference type="CTD" id="4538"/>
<keyword evidence="11 17" id="KW-1133">Transmembrane helix</keyword>
<keyword evidence="12 17" id="KW-0520">NAD</keyword>
<feature type="domain" description="NADH:ubiquinone oxidoreductase chain 4 N-terminal" evidence="19">
    <location>
        <begin position="1"/>
        <end position="100"/>
    </location>
</feature>
<feature type="transmembrane region" description="Helical" evidence="17">
    <location>
        <begin position="296"/>
        <end position="318"/>
    </location>
</feature>
<evidence type="ECO:0000256" key="17">
    <source>
        <dbReference type="RuleBase" id="RU003297"/>
    </source>
</evidence>
<evidence type="ECO:0000256" key="7">
    <source>
        <dbReference type="ARBA" id="ARBA00022660"/>
    </source>
</evidence>
<feature type="transmembrane region" description="Helical" evidence="17">
    <location>
        <begin position="330"/>
        <end position="352"/>
    </location>
</feature>
<feature type="domain" description="NADH:quinone oxidoreductase/Mrp antiporter transmembrane" evidence="18">
    <location>
        <begin position="106"/>
        <end position="381"/>
    </location>
</feature>
<feature type="transmembrane region" description="Helical" evidence="17">
    <location>
        <begin position="268"/>
        <end position="290"/>
    </location>
</feature>
<evidence type="ECO:0000256" key="12">
    <source>
        <dbReference type="ARBA" id="ARBA00023027"/>
    </source>
</evidence>
<dbReference type="EC" id="7.1.1.2" evidence="4 17"/>